<dbReference type="InterPro" id="IPR058353">
    <property type="entry name" value="DUF8040"/>
</dbReference>
<reference evidence="2" key="1">
    <citation type="journal article" date="2023" name="Insect Mol. Biol.">
        <title>Genome sequencing provides insights into the evolution of gene families encoding plant cell wall-degrading enzymes in longhorned beetles.</title>
        <authorList>
            <person name="Shin N.R."/>
            <person name="Okamura Y."/>
            <person name="Kirsch R."/>
            <person name="Pauchet Y."/>
        </authorList>
    </citation>
    <scope>NUCLEOTIDE SEQUENCE</scope>
    <source>
        <strain evidence="2">MMC_N1</strain>
    </source>
</reference>
<feature type="domain" description="DUF8040" evidence="1">
    <location>
        <begin position="31"/>
        <end position="122"/>
    </location>
</feature>
<organism evidence="2 3">
    <name type="scientific">Molorchus minor</name>
    <dbReference type="NCBI Taxonomy" id="1323400"/>
    <lineage>
        <taxon>Eukaryota</taxon>
        <taxon>Metazoa</taxon>
        <taxon>Ecdysozoa</taxon>
        <taxon>Arthropoda</taxon>
        <taxon>Hexapoda</taxon>
        <taxon>Insecta</taxon>
        <taxon>Pterygota</taxon>
        <taxon>Neoptera</taxon>
        <taxon>Endopterygota</taxon>
        <taxon>Coleoptera</taxon>
        <taxon>Polyphaga</taxon>
        <taxon>Cucujiformia</taxon>
        <taxon>Chrysomeloidea</taxon>
        <taxon>Cerambycidae</taxon>
        <taxon>Lamiinae</taxon>
        <taxon>Monochamini</taxon>
        <taxon>Molorchus</taxon>
    </lineage>
</organism>
<protein>
    <recommendedName>
        <fullName evidence="1">DUF8040 domain-containing protein</fullName>
    </recommendedName>
</protein>
<dbReference type="EMBL" id="JAPWTJ010000591">
    <property type="protein sequence ID" value="KAJ8977073.1"/>
    <property type="molecule type" value="Genomic_DNA"/>
</dbReference>
<comment type="caution">
    <text evidence="2">The sequence shown here is derived from an EMBL/GenBank/DDBJ whole genome shotgun (WGS) entry which is preliminary data.</text>
</comment>
<evidence type="ECO:0000259" key="1">
    <source>
        <dbReference type="Pfam" id="PF26138"/>
    </source>
</evidence>
<sequence length="148" mass="17345">MSKNTHELKSNLDTAIWVRKWIDRKQGATNCLMKELAAEDPHEYFRALRMSEYSFNILLNELVSKIQRSHTLMREAIPAKTKLQAVLYYLATGNRLRSLEHLFRISNSSLSLTIPEVFDAIYDALKQYIKEEWQIEVVLSYSQYLTPC</sequence>
<keyword evidence="3" id="KW-1185">Reference proteome</keyword>
<evidence type="ECO:0000313" key="3">
    <source>
        <dbReference type="Proteomes" id="UP001162164"/>
    </source>
</evidence>
<evidence type="ECO:0000313" key="2">
    <source>
        <dbReference type="EMBL" id="KAJ8977073.1"/>
    </source>
</evidence>
<dbReference type="Proteomes" id="UP001162164">
    <property type="component" value="Unassembled WGS sequence"/>
</dbReference>
<dbReference type="Pfam" id="PF26138">
    <property type="entry name" value="DUF8040"/>
    <property type="match status" value="1"/>
</dbReference>
<gene>
    <name evidence="2" type="ORF">NQ317_017235</name>
</gene>
<proteinExistence type="predicted"/>
<accession>A0ABQ9JFS0</accession>
<name>A0ABQ9JFS0_9CUCU</name>